<evidence type="ECO:0000313" key="2">
    <source>
        <dbReference type="EMBL" id="MFC4695011.1"/>
    </source>
</evidence>
<evidence type="ECO:0000313" key="3">
    <source>
        <dbReference type="Proteomes" id="UP001596025"/>
    </source>
</evidence>
<dbReference type="EMBL" id="JBHSGR010000019">
    <property type="protein sequence ID" value="MFC4695011.1"/>
    <property type="molecule type" value="Genomic_DNA"/>
</dbReference>
<comment type="caution">
    <text evidence="2">The sequence shown here is derived from an EMBL/GenBank/DDBJ whole genome shotgun (WGS) entry which is preliminary data.</text>
</comment>
<dbReference type="Proteomes" id="UP001596025">
    <property type="component" value="Unassembled WGS sequence"/>
</dbReference>
<proteinExistence type="predicted"/>
<feature type="compositionally biased region" description="Basic and acidic residues" evidence="1">
    <location>
        <begin position="1"/>
        <end position="16"/>
    </location>
</feature>
<organism evidence="2 3">
    <name type="scientific">Geodermatophilus arenarius</name>
    <dbReference type="NCBI Taxonomy" id="1137990"/>
    <lineage>
        <taxon>Bacteria</taxon>
        <taxon>Bacillati</taxon>
        <taxon>Actinomycetota</taxon>
        <taxon>Actinomycetes</taxon>
        <taxon>Geodermatophilales</taxon>
        <taxon>Geodermatophilaceae</taxon>
        <taxon>Geodermatophilus</taxon>
    </lineage>
</organism>
<dbReference type="RefSeq" id="WP_387991104.1">
    <property type="nucleotide sequence ID" value="NZ_JBHSGR010000019.1"/>
</dbReference>
<reference evidence="3" key="1">
    <citation type="journal article" date="2019" name="Int. J. Syst. Evol. Microbiol.">
        <title>The Global Catalogue of Microorganisms (GCM) 10K type strain sequencing project: providing services to taxonomists for standard genome sequencing and annotation.</title>
        <authorList>
            <consortium name="The Broad Institute Genomics Platform"/>
            <consortium name="The Broad Institute Genome Sequencing Center for Infectious Disease"/>
            <person name="Wu L."/>
            <person name="Ma J."/>
        </authorList>
    </citation>
    <scope>NUCLEOTIDE SEQUENCE [LARGE SCALE GENOMIC DNA]</scope>
    <source>
        <strain evidence="3">CCUG 62763</strain>
    </source>
</reference>
<sequence length="200" mass="21239">MGTSARPDDGPDDALRRTGAPQNEMPVALPQNVLLARTDDAVVALLGMQVYSTGLAFDLGVRIRPGSLSGAELHEVLWRPGVPPLLLGLELADGTRVDNVGEPGQGGDVVLTQGSGSGSENSVDHSWWLSPLPPAGPLTVVVRCPELGVPETSTVLDGTAIREAADRAVTLWPWEPPRRRGPDLPPSPPEIPEDSWFARR</sequence>
<protein>
    <submittedName>
        <fullName evidence="2">Uncharacterized protein</fullName>
    </submittedName>
</protein>
<keyword evidence="3" id="KW-1185">Reference proteome</keyword>
<evidence type="ECO:0000256" key="1">
    <source>
        <dbReference type="SAM" id="MobiDB-lite"/>
    </source>
</evidence>
<feature type="region of interest" description="Disordered" evidence="1">
    <location>
        <begin position="1"/>
        <end position="24"/>
    </location>
</feature>
<gene>
    <name evidence="2" type="ORF">ACFO3M_16555</name>
</gene>
<accession>A0ABV9LML1</accession>
<feature type="region of interest" description="Disordered" evidence="1">
    <location>
        <begin position="173"/>
        <end position="200"/>
    </location>
</feature>
<name>A0ABV9LML1_9ACTN</name>